<name>A0ABW3S4D9_9BACL</name>
<dbReference type="SMART" id="SM00382">
    <property type="entry name" value="AAA"/>
    <property type="match status" value="1"/>
</dbReference>
<dbReference type="RefSeq" id="WP_379321914.1">
    <property type="nucleotide sequence ID" value="NZ_JBHTLM010000032.1"/>
</dbReference>
<evidence type="ECO:0000313" key="4">
    <source>
        <dbReference type="EMBL" id="MFD1179489.1"/>
    </source>
</evidence>
<keyword evidence="5" id="KW-1185">Reference proteome</keyword>
<proteinExistence type="predicted"/>
<reference evidence="5" key="1">
    <citation type="journal article" date="2019" name="Int. J. Syst. Evol. Microbiol.">
        <title>The Global Catalogue of Microorganisms (GCM) 10K type strain sequencing project: providing services to taxonomists for standard genome sequencing and annotation.</title>
        <authorList>
            <consortium name="The Broad Institute Genomics Platform"/>
            <consortium name="The Broad Institute Genome Sequencing Center for Infectious Disease"/>
            <person name="Wu L."/>
            <person name="Ma J."/>
        </authorList>
    </citation>
    <scope>NUCLEOTIDE SEQUENCE [LARGE SCALE GENOMIC DNA]</scope>
    <source>
        <strain evidence="5">CCUG 59189</strain>
    </source>
</reference>
<feature type="domain" description="ABC transporter" evidence="3">
    <location>
        <begin position="9"/>
        <end position="239"/>
    </location>
</feature>
<keyword evidence="2 4" id="KW-0067">ATP-binding</keyword>
<dbReference type="CDD" id="cd03230">
    <property type="entry name" value="ABC_DR_subfamily_A"/>
    <property type="match status" value="1"/>
</dbReference>
<dbReference type="EMBL" id="JBHTLM010000032">
    <property type="protein sequence ID" value="MFD1179489.1"/>
    <property type="molecule type" value="Genomic_DNA"/>
</dbReference>
<gene>
    <name evidence="4" type="ORF">ACFQ3W_24775</name>
</gene>
<dbReference type="Proteomes" id="UP001597262">
    <property type="component" value="Unassembled WGS sequence"/>
</dbReference>
<comment type="caution">
    <text evidence="4">The sequence shown here is derived from an EMBL/GenBank/DDBJ whole genome shotgun (WGS) entry which is preliminary data.</text>
</comment>
<dbReference type="InterPro" id="IPR027417">
    <property type="entry name" value="P-loop_NTPase"/>
</dbReference>
<evidence type="ECO:0000259" key="3">
    <source>
        <dbReference type="PROSITE" id="PS50893"/>
    </source>
</evidence>
<evidence type="ECO:0000313" key="5">
    <source>
        <dbReference type="Proteomes" id="UP001597262"/>
    </source>
</evidence>
<sequence length="262" mass="28901">MANAVEPVIKIADLRMKYGDKDVLKGVDLEVYPGQIIGYIGPNGAGKSTTVKIMLGLVEGYSGEVRIFGENPKDGGIDYKRRIGYVPEIAEIYDTLTAREYLSFIGELYGMPAAAAESKARRLMNLFGLENVFNSRIATFSKGMRQKVLIMSALLHNPDVLFLDEPLSGLDANSVMVVKEMLALLAAQGKTIFYSSHIMEVVEKISSRIVLLDGGRIVADGSFEQLKERSHEGSLEEIFNQLTGFNEHHEIAEQLVSIVQEV</sequence>
<dbReference type="PROSITE" id="PS50893">
    <property type="entry name" value="ABC_TRANSPORTER_2"/>
    <property type="match status" value="1"/>
</dbReference>
<dbReference type="PANTHER" id="PTHR43613">
    <property type="entry name" value="ABC TRANSPORTER, ATP-BINDING PROTEIN"/>
    <property type="match status" value="1"/>
</dbReference>
<protein>
    <submittedName>
        <fullName evidence="4">ABC transporter ATP-binding protein</fullName>
    </submittedName>
</protein>
<evidence type="ECO:0000256" key="1">
    <source>
        <dbReference type="ARBA" id="ARBA00022741"/>
    </source>
</evidence>
<accession>A0ABW3S4D9</accession>
<keyword evidence="1" id="KW-0547">Nucleotide-binding</keyword>
<dbReference type="Gene3D" id="3.40.50.300">
    <property type="entry name" value="P-loop containing nucleotide triphosphate hydrolases"/>
    <property type="match status" value="1"/>
</dbReference>
<dbReference type="InterPro" id="IPR003593">
    <property type="entry name" value="AAA+_ATPase"/>
</dbReference>
<dbReference type="PANTHER" id="PTHR43613:SF1">
    <property type="entry name" value="ABC TRANSPORTER, ATP-BINDING PROTEIN"/>
    <property type="match status" value="1"/>
</dbReference>
<dbReference type="GO" id="GO:0005524">
    <property type="term" value="F:ATP binding"/>
    <property type="evidence" value="ECO:0007669"/>
    <property type="project" value="UniProtKB-KW"/>
</dbReference>
<dbReference type="SUPFAM" id="SSF52540">
    <property type="entry name" value="P-loop containing nucleoside triphosphate hydrolases"/>
    <property type="match status" value="1"/>
</dbReference>
<evidence type="ECO:0000256" key="2">
    <source>
        <dbReference type="ARBA" id="ARBA00022840"/>
    </source>
</evidence>
<dbReference type="InterPro" id="IPR003439">
    <property type="entry name" value="ABC_transporter-like_ATP-bd"/>
</dbReference>
<organism evidence="4 5">
    <name type="scientific">Paenibacillus puldeungensis</name>
    <dbReference type="NCBI Taxonomy" id="696536"/>
    <lineage>
        <taxon>Bacteria</taxon>
        <taxon>Bacillati</taxon>
        <taxon>Bacillota</taxon>
        <taxon>Bacilli</taxon>
        <taxon>Bacillales</taxon>
        <taxon>Paenibacillaceae</taxon>
        <taxon>Paenibacillus</taxon>
    </lineage>
</organism>
<dbReference type="Pfam" id="PF00005">
    <property type="entry name" value="ABC_tran"/>
    <property type="match status" value="1"/>
</dbReference>